<protein>
    <submittedName>
        <fullName evidence="1">Uncharacterized protein</fullName>
    </submittedName>
</protein>
<name>A0A4C1ZUU1_EUMVA</name>
<dbReference type="EMBL" id="BGZK01002172">
    <property type="protein sequence ID" value="GBP91458.1"/>
    <property type="molecule type" value="Genomic_DNA"/>
</dbReference>
<reference evidence="1 2" key="1">
    <citation type="journal article" date="2019" name="Commun. Biol.">
        <title>The bagworm genome reveals a unique fibroin gene that provides high tensile strength.</title>
        <authorList>
            <person name="Kono N."/>
            <person name="Nakamura H."/>
            <person name="Ohtoshi R."/>
            <person name="Tomita M."/>
            <person name="Numata K."/>
            <person name="Arakawa K."/>
        </authorList>
    </citation>
    <scope>NUCLEOTIDE SEQUENCE [LARGE SCALE GENOMIC DNA]</scope>
</reference>
<evidence type="ECO:0000313" key="1">
    <source>
        <dbReference type="EMBL" id="GBP91458.1"/>
    </source>
</evidence>
<sequence length="257" mass="28862">MMRSRRGLTTVVAAAVTSSVADCLILMCSLRYGASGLIKIKISSVIKSFLQYSVVAFARTFACVDRWNSYVFDAWHKAVIAPGLRPRRQGRASRAMPAPRSLFLLSGNVQNISPARLLKSRRRPASRRDSITIFSCEFTVTPYERFRLFYFFLRREGNKKPNELSRTRVRVRFSRTKTPPKQHVGWLLSVAPTNGALRTSSIAADQHGMPSARNCSMDATKWASRHRKSCGDSARVECLIGVPGAREAHRLGDRLRS</sequence>
<organism evidence="1 2">
    <name type="scientific">Eumeta variegata</name>
    <name type="common">Bagworm moth</name>
    <name type="synonym">Eumeta japonica</name>
    <dbReference type="NCBI Taxonomy" id="151549"/>
    <lineage>
        <taxon>Eukaryota</taxon>
        <taxon>Metazoa</taxon>
        <taxon>Ecdysozoa</taxon>
        <taxon>Arthropoda</taxon>
        <taxon>Hexapoda</taxon>
        <taxon>Insecta</taxon>
        <taxon>Pterygota</taxon>
        <taxon>Neoptera</taxon>
        <taxon>Endopterygota</taxon>
        <taxon>Lepidoptera</taxon>
        <taxon>Glossata</taxon>
        <taxon>Ditrysia</taxon>
        <taxon>Tineoidea</taxon>
        <taxon>Psychidae</taxon>
        <taxon>Oiketicinae</taxon>
        <taxon>Eumeta</taxon>
    </lineage>
</organism>
<proteinExistence type="predicted"/>
<keyword evidence="2" id="KW-1185">Reference proteome</keyword>
<comment type="caution">
    <text evidence="1">The sequence shown here is derived from an EMBL/GenBank/DDBJ whole genome shotgun (WGS) entry which is preliminary data.</text>
</comment>
<evidence type="ECO:0000313" key="2">
    <source>
        <dbReference type="Proteomes" id="UP000299102"/>
    </source>
</evidence>
<dbReference type="Proteomes" id="UP000299102">
    <property type="component" value="Unassembled WGS sequence"/>
</dbReference>
<dbReference type="AlphaFoldDB" id="A0A4C1ZUU1"/>
<accession>A0A4C1ZUU1</accession>
<gene>
    <name evidence="1" type="ORF">EVAR_62884_1</name>
</gene>